<keyword evidence="6" id="KW-1185">Reference proteome</keyword>
<accession>A0A1E3FRM9</accession>
<evidence type="ECO:0000313" key="4">
    <source>
        <dbReference type="EMBL" id="WFN22764.1"/>
    </source>
</evidence>
<reference evidence="3 6" key="2">
    <citation type="submission" date="2021-03" db="EMBL/GenBank/DDBJ databases">
        <title>Clinical course, treatment and visual outcome of an outbreak of Burkholderia contaminans endophthalmitis following cataract surgery.</title>
        <authorList>
            <person name="Lind C."/>
            <person name="Olsen K."/>
            <person name="Angelsen N.K."/>
            <person name="Krefting E.A."/>
            <person name="Fossen K."/>
            <person name="Gravningen K."/>
            <person name="Depoorter E."/>
            <person name="Vandamme P."/>
            <person name="Bertelsen G."/>
        </authorList>
    </citation>
    <scope>NUCLEOTIDE SEQUENCE [LARGE SCALE GENOMIC DNA]</scope>
    <source>
        <strain evidence="3 6">51242556</strain>
    </source>
</reference>
<gene>
    <name evidence="3" type="ORF">J4M89_40825</name>
    <name evidence="2" type="ORF">JIN94_40760</name>
    <name evidence="4" type="ORF">LXE91_32900</name>
</gene>
<reference evidence="2" key="1">
    <citation type="submission" date="2021-01" db="EMBL/GenBank/DDBJ databases">
        <title>Outbreak of Burkholderia contaminns endophthalmitis traced to a clinical ventilation system.</title>
        <authorList>
            <person name="Lipuma J."/>
            <person name="Spilker T."/>
            <person name="Kratholm J."/>
        </authorList>
    </citation>
    <scope>NUCLEOTIDE SEQUENCE</scope>
    <source>
        <strain evidence="2">HI4954</strain>
    </source>
</reference>
<dbReference type="OrthoDB" id="9157089at2"/>
<dbReference type="AlphaFoldDB" id="A0A1E3FRM9"/>
<evidence type="ECO:0000313" key="2">
    <source>
        <dbReference type="EMBL" id="MBK1936215.1"/>
    </source>
</evidence>
<reference evidence="4 7" key="3">
    <citation type="submission" date="2021-12" db="EMBL/GenBank/DDBJ databases">
        <title>Genomic and phenotypic characterization of three Burkholderia contaminans isolates recovered from different sources.</title>
        <authorList>
            <person name="Lopez De Volder A."/>
            <person name="Fan Y."/>
            <person name="Nunvar J."/>
            <person name="Herrera T."/>
            <person name="Timp W."/>
            <person name="Degrossi J."/>
        </authorList>
    </citation>
    <scope>NUCLEOTIDE SEQUENCE [LARGE SCALE GENOMIC DNA]</scope>
    <source>
        <strain evidence="4 7">LMG 23361</strain>
    </source>
</reference>
<sequence>MIRKVIGIVLVVCILTALSGLIRGGGTGSSPAATGPSQEEVKKQEETRPRDEQSAKRQIVTFGVIREIYSNLRDPDSFKLKSVFIPDNDTVVVSCVEYFARNGFGGMNREYAVGTSSHGDFKFSPNNAGIWNKMCAHKLGQDLKTYGEFALERIKAASN</sequence>
<evidence type="ECO:0000256" key="1">
    <source>
        <dbReference type="SAM" id="MobiDB-lite"/>
    </source>
</evidence>
<dbReference type="EMBL" id="JAENIB010000054">
    <property type="protein sequence ID" value="MBK1936215.1"/>
    <property type="molecule type" value="Genomic_DNA"/>
</dbReference>
<organism evidence="2 5">
    <name type="scientific">Burkholderia contaminans</name>
    <dbReference type="NCBI Taxonomy" id="488447"/>
    <lineage>
        <taxon>Bacteria</taxon>
        <taxon>Pseudomonadati</taxon>
        <taxon>Pseudomonadota</taxon>
        <taxon>Betaproteobacteria</taxon>
        <taxon>Burkholderiales</taxon>
        <taxon>Burkholderiaceae</taxon>
        <taxon>Burkholderia</taxon>
        <taxon>Burkholderia cepacia complex</taxon>
    </lineage>
</organism>
<feature type="region of interest" description="Disordered" evidence="1">
    <location>
        <begin position="26"/>
        <end position="55"/>
    </location>
</feature>
<dbReference type="Proteomes" id="UP001220209">
    <property type="component" value="Chromosome 3"/>
</dbReference>
<dbReference type="GeneID" id="93195455"/>
<feature type="compositionally biased region" description="Basic and acidic residues" evidence="1">
    <location>
        <begin position="39"/>
        <end position="55"/>
    </location>
</feature>
<name>A0A1E3FRM9_9BURK</name>
<dbReference type="EMBL" id="JAGEMX010000043">
    <property type="protein sequence ID" value="MBO1835730.1"/>
    <property type="molecule type" value="Genomic_DNA"/>
</dbReference>
<dbReference type="Proteomes" id="UP000611459">
    <property type="component" value="Unassembled WGS sequence"/>
</dbReference>
<evidence type="ECO:0000313" key="6">
    <source>
        <dbReference type="Proteomes" id="UP000664048"/>
    </source>
</evidence>
<evidence type="ECO:0000313" key="7">
    <source>
        <dbReference type="Proteomes" id="UP001220209"/>
    </source>
</evidence>
<dbReference type="Proteomes" id="UP000664048">
    <property type="component" value="Unassembled WGS sequence"/>
</dbReference>
<protein>
    <submittedName>
        <fullName evidence="2">Uncharacterized protein</fullName>
    </submittedName>
</protein>
<evidence type="ECO:0000313" key="5">
    <source>
        <dbReference type="Proteomes" id="UP000611459"/>
    </source>
</evidence>
<dbReference type="EMBL" id="CP090642">
    <property type="protein sequence ID" value="WFN22764.1"/>
    <property type="molecule type" value="Genomic_DNA"/>
</dbReference>
<evidence type="ECO:0000313" key="3">
    <source>
        <dbReference type="EMBL" id="MBO1835730.1"/>
    </source>
</evidence>
<dbReference type="RefSeq" id="WP_039364527.1">
    <property type="nucleotide sequence ID" value="NZ_AP018359.1"/>
</dbReference>
<proteinExistence type="predicted"/>